<comment type="caution">
    <text evidence="5">The sequence shown here is derived from an EMBL/GenBank/DDBJ whole genome shotgun (WGS) entry which is preliminary data.</text>
</comment>
<dbReference type="InterPro" id="IPR039420">
    <property type="entry name" value="WalR-like"/>
</dbReference>
<evidence type="ECO:0000313" key="6">
    <source>
        <dbReference type="Proteomes" id="UP001165685"/>
    </source>
</evidence>
<dbReference type="EMBL" id="JAQFWP010000035">
    <property type="protein sequence ID" value="MDA2806465.1"/>
    <property type="molecule type" value="Genomic_DNA"/>
</dbReference>
<dbReference type="InterPro" id="IPR000792">
    <property type="entry name" value="Tscrpt_reg_LuxR_C"/>
</dbReference>
<keyword evidence="6" id="KW-1185">Reference proteome</keyword>
<dbReference type="RefSeq" id="WP_270679105.1">
    <property type="nucleotide sequence ID" value="NZ_JAQFWP010000035.1"/>
</dbReference>
<dbReference type="Proteomes" id="UP001165685">
    <property type="component" value="Unassembled WGS sequence"/>
</dbReference>
<dbReference type="Gene3D" id="3.40.50.2300">
    <property type="match status" value="1"/>
</dbReference>
<gene>
    <name evidence="5" type="ORF">O4U47_18280</name>
</gene>
<dbReference type="InterPro" id="IPR001789">
    <property type="entry name" value="Sig_transdc_resp-reg_receiver"/>
</dbReference>
<sequence>MIRVLLAEDEHLIREAMGALLTLELDLDLVAQASSGPEAVAAARTHRPDVAVLDLQMPGYNGITAAKEILRGDADCTVLIVTGHGIPGNLKRALEAGVAGFVPKTTSAAKLADAIRTVHGGERYIDASLAADAIAAGDSPLTARETEVLSHAGDGAPVTEIAERAFLAPGTVRNYLSSALTKLGAGNRHEAVYLARDRGWI</sequence>
<reference evidence="5" key="1">
    <citation type="submission" date="2023-01" db="EMBL/GenBank/DDBJ databases">
        <title>Draft genome sequence of Nocardiopsis sp. LSu2-4 isolated from halophytes.</title>
        <authorList>
            <person name="Duangmal K."/>
            <person name="Chantavorakit T."/>
        </authorList>
    </citation>
    <scope>NUCLEOTIDE SEQUENCE</scope>
    <source>
        <strain evidence="5">LSu2-4</strain>
    </source>
</reference>
<evidence type="ECO:0000256" key="2">
    <source>
        <dbReference type="PROSITE-ProRule" id="PRU00169"/>
    </source>
</evidence>
<accession>A0ABT4TQ19</accession>
<name>A0ABT4TQ19_9ACTN</name>
<dbReference type="PANTHER" id="PTHR43214:SF42">
    <property type="entry name" value="TRANSCRIPTIONAL REGULATORY PROTEIN DESR"/>
    <property type="match status" value="1"/>
</dbReference>
<dbReference type="InterPro" id="IPR036388">
    <property type="entry name" value="WH-like_DNA-bd_sf"/>
</dbReference>
<dbReference type="InterPro" id="IPR016032">
    <property type="entry name" value="Sig_transdc_resp-reg_C-effctor"/>
</dbReference>
<evidence type="ECO:0000259" key="3">
    <source>
        <dbReference type="PROSITE" id="PS50043"/>
    </source>
</evidence>
<keyword evidence="1" id="KW-0238">DNA-binding</keyword>
<dbReference type="PROSITE" id="PS50110">
    <property type="entry name" value="RESPONSE_REGULATORY"/>
    <property type="match status" value="1"/>
</dbReference>
<dbReference type="Gene3D" id="1.10.10.10">
    <property type="entry name" value="Winged helix-like DNA-binding domain superfamily/Winged helix DNA-binding domain"/>
    <property type="match status" value="1"/>
</dbReference>
<evidence type="ECO:0000259" key="4">
    <source>
        <dbReference type="PROSITE" id="PS50110"/>
    </source>
</evidence>
<protein>
    <submittedName>
        <fullName evidence="5">Response regulator transcription factor</fullName>
    </submittedName>
</protein>
<evidence type="ECO:0000313" key="5">
    <source>
        <dbReference type="EMBL" id="MDA2806465.1"/>
    </source>
</evidence>
<dbReference type="PANTHER" id="PTHR43214">
    <property type="entry name" value="TWO-COMPONENT RESPONSE REGULATOR"/>
    <property type="match status" value="1"/>
</dbReference>
<dbReference type="CDD" id="cd06170">
    <property type="entry name" value="LuxR_C_like"/>
    <property type="match status" value="1"/>
</dbReference>
<organism evidence="5 6">
    <name type="scientific">Nocardiopsis suaedae</name>
    <dbReference type="NCBI Taxonomy" id="3018444"/>
    <lineage>
        <taxon>Bacteria</taxon>
        <taxon>Bacillati</taxon>
        <taxon>Actinomycetota</taxon>
        <taxon>Actinomycetes</taxon>
        <taxon>Streptosporangiales</taxon>
        <taxon>Nocardiopsidaceae</taxon>
        <taxon>Nocardiopsis</taxon>
    </lineage>
</organism>
<feature type="domain" description="HTH luxR-type" evidence="3">
    <location>
        <begin position="134"/>
        <end position="199"/>
    </location>
</feature>
<dbReference type="SMART" id="SM00421">
    <property type="entry name" value="HTH_LUXR"/>
    <property type="match status" value="1"/>
</dbReference>
<dbReference type="Pfam" id="PF00072">
    <property type="entry name" value="Response_reg"/>
    <property type="match status" value="1"/>
</dbReference>
<dbReference type="Pfam" id="PF00196">
    <property type="entry name" value="GerE"/>
    <property type="match status" value="1"/>
</dbReference>
<dbReference type="SMART" id="SM00448">
    <property type="entry name" value="REC"/>
    <property type="match status" value="1"/>
</dbReference>
<evidence type="ECO:0000256" key="1">
    <source>
        <dbReference type="ARBA" id="ARBA00023125"/>
    </source>
</evidence>
<feature type="modified residue" description="4-aspartylphosphate" evidence="2">
    <location>
        <position position="54"/>
    </location>
</feature>
<proteinExistence type="predicted"/>
<feature type="domain" description="Response regulatory" evidence="4">
    <location>
        <begin position="3"/>
        <end position="119"/>
    </location>
</feature>
<dbReference type="PRINTS" id="PR00038">
    <property type="entry name" value="HTHLUXR"/>
</dbReference>
<dbReference type="SUPFAM" id="SSF52172">
    <property type="entry name" value="CheY-like"/>
    <property type="match status" value="1"/>
</dbReference>
<dbReference type="SUPFAM" id="SSF46894">
    <property type="entry name" value="C-terminal effector domain of the bipartite response regulators"/>
    <property type="match status" value="1"/>
</dbReference>
<dbReference type="PROSITE" id="PS50043">
    <property type="entry name" value="HTH_LUXR_2"/>
    <property type="match status" value="1"/>
</dbReference>
<dbReference type="InterPro" id="IPR011006">
    <property type="entry name" value="CheY-like_superfamily"/>
</dbReference>
<keyword evidence="2" id="KW-0597">Phosphoprotein</keyword>